<comment type="caution">
    <text evidence="2">The sequence shown here is derived from an EMBL/GenBank/DDBJ whole genome shotgun (WGS) entry which is preliminary data.</text>
</comment>
<feature type="region of interest" description="Disordered" evidence="1">
    <location>
        <begin position="1"/>
        <end position="38"/>
    </location>
</feature>
<proteinExistence type="predicted"/>
<protein>
    <submittedName>
        <fullName evidence="2">Uncharacterized protein</fullName>
    </submittedName>
</protein>
<dbReference type="GeneID" id="64593749"/>
<feature type="region of interest" description="Disordered" evidence="1">
    <location>
        <begin position="85"/>
        <end position="107"/>
    </location>
</feature>
<sequence>MRLGISRGKPLGIISPTHTPTPGGSYPSDQGSGVTQGYYKGTRVSQGYRGPGVLPIVQGYRGLQIQTHTPTLKYPYRKGMKSYKREGVGCTKEERSSDLDRNGGNRECDDEEAMVIQLECEVNECVMIQFGGS</sequence>
<reference evidence="2" key="1">
    <citation type="journal article" date="2020" name="New Phytol.">
        <title>Comparative genomics reveals dynamic genome evolution in host specialist ectomycorrhizal fungi.</title>
        <authorList>
            <person name="Lofgren L.A."/>
            <person name="Nguyen N.H."/>
            <person name="Vilgalys R."/>
            <person name="Ruytinx J."/>
            <person name="Liao H.L."/>
            <person name="Branco S."/>
            <person name="Kuo A."/>
            <person name="LaButti K."/>
            <person name="Lipzen A."/>
            <person name="Andreopoulos W."/>
            <person name="Pangilinan J."/>
            <person name="Riley R."/>
            <person name="Hundley H."/>
            <person name="Na H."/>
            <person name="Barry K."/>
            <person name="Grigoriev I.V."/>
            <person name="Stajich J.E."/>
            <person name="Kennedy P.G."/>
        </authorList>
    </citation>
    <scope>NUCLEOTIDE SEQUENCE</scope>
    <source>
        <strain evidence="2">S12</strain>
    </source>
</reference>
<dbReference type="AlphaFoldDB" id="A0A9P7AW84"/>
<dbReference type="RefSeq" id="XP_041161755.1">
    <property type="nucleotide sequence ID" value="XM_041299985.1"/>
</dbReference>
<organism evidence="2 3">
    <name type="scientific">Suillus plorans</name>
    <dbReference type="NCBI Taxonomy" id="116603"/>
    <lineage>
        <taxon>Eukaryota</taxon>
        <taxon>Fungi</taxon>
        <taxon>Dikarya</taxon>
        <taxon>Basidiomycota</taxon>
        <taxon>Agaricomycotina</taxon>
        <taxon>Agaricomycetes</taxon>
        <taxon>Agaricomycetidae</taxon>
        <taxon>Boletales</taxon>
        <taxon>Suillineae</taxon>
        <taxon>Suillaceae</taxon>
        <taxon>Suillus</taxon>
    </lineage>
</organism>
<dbReference type="EMBL" id="JABBWE010000019">
    <property type="protein sequence ID" value="KAG1796239.1"/>
    <property type="molecule type" value="Genomic_DNA"/>
</dbReference>
<evidence type="ECO:0000256" key="1">
    <source>
        <dbReference type="SAM" id="MobiDB-lite"/>
    </source>
</evidence>
<keyword evidence="3" id="KW-1185">Reference proteome</keyword>
<name>A0A9P7AW84_9AGAM</name>
<dbReference type="Proteomes" id="UP000719766">
    <property type="component" value="Unassembled WGS sequence"/>
</dbReference>
<evidence type="ECO:0000313" key="2">
    <source>
        <dbReference type="EMBL" id="KAG1796239.1"/>
    </source>
</evidence>
<accession>A0A9P7AW84</accession>
<gene>
    <name evidence="2" type="ORF">HD556DRAFT_1307001</name>
</gene>
<evidence type="ECO:0000313" key="3">
    <source>
        <dbReference type="Proteomes" id="UP000719766"/>
    </source>
</evidence>
<feature type="compositionally biased region" description="Polar residues" evidence="1">
    <location>
        <begin position="16"/>
        <end position="35"/>
    </location>
</feature>